<evidence type="ECO:0000313" key="2">
    <source>
        <dbReference type="Proteomes" id="UP001589810"/>
    </source>
</evidence>
<dbReference type="InterPro" id="IPR027417">
    <property type="entry name" value="P-loop_NTPase"/>
</dbReference>
<organism evidence="1 2">
    <name type="scientific">Kutzneria chonburiensis</name>
    <dbReference type="NCBI Taxonomy" id="1483604"/>
    <lineage>
        <taxon>Bacteria</taxon>
        <taxon>Bacillati</taxon>
        <taxon>Actinomycetota</taxon>
        <taxon>Actinomycetes</taxon>
        <taxon>Pseudonocardiales</taxon>
        <taxon>Pseudonocardiaceae</taxon>
        <taxon>Kutzneria</taxon>
    </lineage>
</organism>
<keyword evidence="2" id="KW-1185">Reference proteome</keyword>
<accession>A0ABV6N3F3</accession>
<name>A0ABV6N3F3_9PSEU</name>
<comment type="caution">
    <text evidence="1">The sequence shown here is derived from an EMBL/GenBank/DDBJ whole genome shotgun (WGS) entry which is preliminary data.</text>
</comment>
<proteinExistence type="predicted"/>
<reference evidence="1 2" key="1">
    <citation type="submission" date="2024-09" db="EMBL/GenBank/DDBJ databases">
        <authorList>
            <person name="Sun Q."/>
            <person name="Mori K."/>
        </authorList>
    </citation>
    <scope>NUCLEOTIDE SEQUENCE [LARGE SCALE GENOMIC DNA]</scope>
    <source>
        <strain evidence="1 2">TBRC 1432</strain>
    </source>
</reference>
<dbReference type="EMBL" id="JBHLUD010000013">
    <property type="protein sequence ID" value="MFC0547069.1"/>
    <property type="molecule type" value="Genomic_DNA"/>
</dbReference>
<gene>
    <name evidence="1" type="ORF">ACFFH7_36550</name>
</gene>
<dbReference type="RefSeq" id="WP_273937302.1">
    <property type="nucleotide sequence ID" value="NZ_CP097263.1"/>
</dbReference>
<dbReference type="SUPFAM" id="SSF52540">
    <property type="entry name" value="P-loop containing nucleoside triphosphate hydrolases"/>
    <property type="match status" value="1"/>
</dbReference>
<dbReference type="Proteomes" id="UP001589810">
    <property type="component" value="Unassembled WGS sequence"/>
</dbReference>
<dbReference type="Gene3D" id="3.40.50.300">
    <property type="entry name" value="P-loop containing nucleotide triphosphate hydrolases"/>
    <property type="match status" value="1"/>
</dbReference>
<sequence length="243" mass="26315">MADKGFILRRGQLALVAAGPGTGKSAFALTQALKSRVPTLYLSADSDAFVQLTRSLSILMGWTLEQSARAVLRDDLGAAQQVLAGLPIRFEFSASPTLDQIELTMAAYEEVYGSYPTLVVVDNITNVQAGLGEDEGSAGLDRLMDYLSTMARETRACVLGLHHVTSGFNDADKPVPLSGVKNQVSRVPALIGTMFKPVRDEWSEDVLCFSKVKDRNGRADPSGHDYVELRFAGDRMLIEDMAA</sequence>
<evidence type="ECO:0000313" key="1">
    <source>
        <dbReference type="EMBL" id="MFC0547069.1"/>
    </source>
</evidence>
<protein>
    <submittedName>
        <fullName evidence="1">AAA family ATPase</fullName>
    </submittedName>
</protein>
<dbReference type="Pfam" id="PF13481">
    <property type="entry name" value="AAA_25"/>
    <property type="match status" value="1"/>
</dbReference>